<comment type="subcellular location">
    <subcellularLocation>
        <location evidence="1 5">Cytoplasm</location>
    </subcellularLocation>
</comment>
<dbReference type="InterPro" id="IPR036388">
    <property type="entry name" value="WH-like_DNA-bd_sf"/>
</dbReference>
<dbReference type="InterPro" id="IPR003783">
    <property type="entry name" value="Regulatory_RecX"/>
</dbReference>
<evidence type="ECO:0000256" key="1">
    <source>
        <dbReference type="ARBA" id="ARBA00004496"/>
    </source>
</evidence>
<dbReference type="PANTHER" id="PTHR33602">
    <property type="entry name" value="REGULATORY PROTEIN RECX FAMILY PROTEIN"/>
    <property type="match status" value="1"/>
</dbReference>
<dbReference type="Gene3D" id="1.10.10.10">
    <property type="entry name" value="Winged helix-like DNA-binding domain superfamily/Winged helix DNA-binding domain"/>
    <property type="match status" value="3"/>
</dbReference>
<name>A0A1V9JTX4_VIBAN</name>
<evidence type="ECO:0000313" key="10">
    <source>
        <dbReference type="EMBL" id="MBF4435220.1"/>
    </source>
</evidence>
<dbReference type="InterPro" id="IPR053925">
    <property type="entry name" value="RecX_HTH_3rd"/>
</dbReference>
<feature type="domain" description="RecX third three-helical" evidence="7">
    <location>
        <begin position="117"/>
        <end position="162"/>
    </location>
</feature>
<sequence>MQGFVLSMTNRDSMYSSKFKSTLSCKECALQLLSRRDHSEHELQQKLMSKGYDAEIIVQTMSYCLENHYLDELRYAASQIRQHVTKGHGERRIRQELSQKRVSSDDIETALHQEPQDWFELAKAVAEKKFREPAEKGSKEHAKQVRFLQYRGFSFEQISYALSSSEA</sequence>
<dbReference type="GeneID" id="83861031"/>
<dbReference type="Pfam" id="PF21982">
    <property type="entry name" value="RecX_HTH1"/>
    <property type="match status" value="1"/>
</dbReference>
<dbReference type="Pfam" id="PF21981">
    <property type="entry name" value="RecX_HTH3"/>
    <property type="match status" value="1"/>
</dbReference>
<dbReference type="GO" id="GO:0005737">
    <property type="term" value="C:cytoplasm"/>
    <property type="evidence" value="ECO:0007669"/>
    <property type="project" value="UniProtKB-SubCell"/>
</dbReference>
<reference evidence="10" key="2">
    <citation type="journal article" date="2021" name="PeerJ">
        <title>Analysis of 44 Vibrio anguillarum genomes reveals high genetic diversity.</title>
        <authorList>
            <person name="Hansen M.J."/>
            <person name="Dalsgaard I."/>
        </authorList>
    </citation>
    <scope>NUCLEOTIDE SEQUENCE</scope>
    <source>
        <strain evidence="10">850617-1/1</strain>
    </source>
</reference>
<dbReference type="InterPro" id="IPR053926">
    <property type="entry name" value="RecX_HTH_1st"/>
</dbReference>
<keyword evidence="4 5" id="KW-0963">Cytoplasm</keyword>
<dbReference type="EMBL" id="CP034672">
    <property type="protein sequence ID" value="AZS25344.1"/>
    <property type="molecule type" value="Genomic_DNA"/>
</dbReference>
<dbReference type="EMBL" id="SCLC01000007">
    <property type="protein sequence ID" value="MBF4435220.1"/>
    <property type="molecule type" value="Genomic_DNA"/>
</dbReference>
<dbReference type="NCBIfam" id="NF001057">
    <property type="entry name" value="PRK00117.3-3"/>
    <property type="match status" value="1"/>
</dbReference>
<comment type="similarity">
    <text evidence="2 5">Belongs to the RecX family.</text>
</comment>
<proteinExistence type="inferred from homology"/>
<gene>
    <name evidence="5 9" type="primary">recX</name>
    <name evidence="9" type="ORF">DYL72_10190</name>
    <name evidence="10" type="ORF">ERJ77_11950</name>
</gene>
<evidence type="ECO:0000256" key="3">
    <source>
        <dbReference type="ARBA" id="ARBA00018111"/>
    </source>
</evidence>
<dbReference type="InterPro" id="IPR053924">
    <property type="entry name" value="RecX_HTH_2nd"/>
</dbReference>
<evidence type="ECO:0000256" key="5">
    <source>
        <dbReference type="HAMAP-Rule" id="MF_01114"/>
    </source>
</evidence>
<evidence type="ECO:0000259" key="8">
    <source>
        <dbReference type="Pfam" id="PF21982"/>
    </source>
</evidence>
<organism evidence="9 11">
    <name type="scientific">Vibrio anguillarum</name>
    <name type="common">Listonella anguillarum</name>
    <dbReference type="NCBI Taxonomy" id="55601"/>
    <lineage>
        <taxon>Bacteria</taxon>
        <taxon>Pseudomonadati</taxon>
        <taxon>Pseudomonadota</taxon>
        <taxon>Gammaproteobacteria</taxon>
        <taxon>Vibrionales</taxon>
        <taxon>Vibrionaceae</taxon>
        <taxon>Vibrio</taxon>
    </lineage>
</organism>
<dbReference type="Proteomes" id="UP000256923">
    <property type="component" value="Chromosome 1"/>
</dbReference>
<evidence type="ECO:0000313" key="9">
    <source>
        <dbReference type="EMBL" id="AZS25344.1"/>
    </source>
</evidence>
<evidence type="ECO:0000259" key="7">
    <source>
        <dbReference type="Pfam" id="PF21981"/>
    </source>
</evidence>
<dbReference type="PANTHER" id="PTHR33602:SF1">
    <property type="entry name" value="REGULATORY PROTEIN RECX FAMILY PROTEIN"/>
    <property type="match status" value="1"/>
</dbReference>
<dbReference type="HAMAP" id="MF_01114">
    <property type="entry name" value="RecX"/>
    <property type="match status" value="1"/>
</dbReference>
<comment type="function">
    <text evidence="5">Modulates RecA activity.</text>
</comment>
<reference evidence="9 11" key="1">
    <citation type="submission" date="2018-12" db="EMBL/GenBank/DDBJ databases">
        <title>Characterization and Draft Genome of Vibrio anguillarum J360 Marine Pathogen Isolated from an Outbreak in Lumpfish (Cyclopterus lumpus).</title>
        <authorList>
            <person name="Vasquez J.I."/>
            <person name="Cao T."/>
            <person name="Chakraborty S."/>
            <person name="Gnanagobal H."/>
            <person name="Wescot J."/>
            <person name="Boyce D."/>
            <person name="Santander J."/>
        </authorList>
    </citation>
    <scope>NUCLEOTIDE SEQUENCE [LARGE SCALE GENOMIC DNA]</scope>
    <source>
        <strain evidence="9 11">J360</strain>
    </source>
</reference>
<protein>
    <recommendedName>
        <fullName evidence="3 5">Regulatory protein RecX</fullName>
    </recommendedName>
</protein>
<evidence type="ECO:0000313" key="11">
    <source>
        <dbReference type="Proteomes" id="UP000256923"/>
    </source>
</evidence>
<dbReference type="RefSeq" id="WP_017047536.1">
    <property type="nucleotide sequence ID" value="NZ_AJYT02000196.1"/>
</dbReference>
<feature type="domain" description="RecX second three-helical" evidence="6">
    <location>
        <begin position="71"/>
        <end position="111"/>
    </location>
</feature>
<dbReference type="AlphaFoldDB" id="A0A1V9JTX4"/>
<feature type="domain" description="RecX first three-helical" evidence="8">
    <location>
        <begin position="25"/>
        <end position="64"/>
    </location>
</feature>
<evidence type="ECO:0000259" key="6">
    <source>
        <dbReference type="Pfam" id="PF02631"/>
    </source>
</evidence>
<evidence type="ECO:0000256" key="2">
    <source>
        <dbReference type="ARBA" id="ARBA00009695"/>
    </source>
</evidence>
<dbReference type="Proteomes" id="UP000786185">
    <property type="component" value="Unassembled WGS sequence"/>
</dbReference>
<accession>A0A1V9JTX4</accession>
<dbReference type="Pfam" id="PF02631">
    <property type="entry name" value="RecX_HTH2"/>
    <property type="match status" value="1"/>
</dbReference>
<evidence type="ECO:0000256" key="4">
    <source>
        <dbReference type="ARBA" id="ARBA00022490"/>
    </source>
</evidence>
<dbReference type="GO" id="GO:0006282">
    <property type="term" value="P:regulation of DNA repair"/>
    <property type="evidence" value="ECO:0007669"/>
    <property type="project" value="UniProtKB-UniRule"/>
</dbReference>